<dbReference type="Pfam" id="PF13843">
    <property type="entry name" value="DDE_Tnp_1_7"/>
    <property type="match status" value="1"/>
</dbReference>
<comment type="caution">
    <text evidence="2">The sequence shown here is derived from an EMBL/GenBank/DDBJ whole genome shotgun (WGS) entry which is preliminary data.</text>
</comment>
<evidence type="ECO:0000259" key="1">
    <source>
        <dbReference type="Pfam" id="PF13843"/>
    </source>
</evidence>
<dbReference type="AlphaFoldDB" id="A0AAW1J1W2"/>
<name>A0AAW1J1W2_POPJA</name>
<gene>
    <name evidence="2" type="ORF">QE152_g31344</name>
</gene>
<dbReference type="InterPro" id="IPR029526">
    <property type="entry name" value="PGBD"/>
</dbReference>
<reference evidence="2 3" key="1">
    <citation type="journal article" date="2024" name="BMC Genomics">
        <title>De novo assembly and annotation of Popillia japonica's genome with initial clues to its potential as an invasive pest.</title>
        <authorList>
            <person name="Cucini C."/>
            <person name="Boschi S."/>
            <person name="Funari R."/>
            <person name="Cardaioli E."/>
            <person name="Iannotti N."/>
            <person name="Marturano G."/>
            <person name="Paoli F."/>
            <person name="Bruttini M."/>
            <person name="Carapelli A."/>
            <person name="Frati F."/>
            <person name="Nardi F."/>
        </authorList>
    </citation>
    <scope>NUCLEOTIDE SEQUENCE [LARGE SCALE GENOMIC DNA]</scope>
    <source>
        <strain evidence="2">DMR45628</strain>
    </source>
</reference>
<keyword evidence="3" id="KW-1185">Reference proteome</keyword>
<accession>A0AAW1J1W2</accession>
<feature type="domain" description="PiggyBac transposable element-derived protein" evidence="1">
    <location>
        <begin position="25"/>
        <end position="125"/>
    </location>
</feature>
<dbReference type="Proteomes" id="UP001458880">
    <property type="component" value="Unassembled WGS sequence"/>
</dbReference>
<dbReference type="EMBL" id="JASPKY010000441">
    <property type="protein sequence ID" value="KAK9696815.1"/>
    <property type="molecule type" value="Genomic_DNA"/>
</dbReference>
<sequence>MVVTPIGSNFIAERNEMKTKVYLQRQKIKELLDHKTHLIGTLRSNRNINPKILIDKKLKTGETVAEESSTGVIVQKWKDGEEEGCPHAKHEAYDEMCPTKRREKEILKPKNVVENNKYKKCVQLNEEKKKF</sequence>
<evidence type="ECO:0000313" key="2">
    <source>
        <dbReference type="EMBL" id="KAK9696815.1"/>
    </source>
</evidence>
<evidence type="ECO:0000313" key="3">
    <source>
        <dbReference type="Proteomes" id="UP001458880"/>
    </source>
</evidence>
<organism evidence="2 3">
    <name type="scientific">Popillia japonica</name>
    <name type="common">Japanese beetle</name>
    <dbReference type="NCBI Taxonomy" id="7064"/>
    <lineage>
        <taxon>Eukaryota</taxon>
        <taxon>Metazoa</taxon>
        <taxon>Ecdysozoa</taxon>
        <taxon>Arthropoda</taxon>
        <taxon>Hexapoda</taxon>
        <taxon>Insecta</taxon>
        <taxon>Pterygota</taxon>
        <taxon>Neoptera</taxon>
        <taxon>Endopterygota</taxon>
        <taxon>Coleoptera</taxon>
        <taxon>Polyphaga</taxon>
        <taxon>Scarabaeiformia</taxon>
        <taxon>Scarabaeidae</taxon>
        <taxon>Rutelinae</taxon>
        <taxon>Popillia</taxon>
    </lineage>
</organism>
<proteinExistence type="predicted"/>
<protein>
    <submittedName>
        <fullName evidence="2">Transposase IS4</fullName>
    </submittedName>
</protein>